<evidence type="ECO:0000256" key="3">
    <source>
        <dbReference type="ARBA" id="ARBA00023274"/>
    </source>
</evidence>
<evidence type="ECO:0000259" key="7">
    <source>
        <dbReference type="SMART" id="SM00739"/>
    </source>
</evidence>
<evidence type="ECO:0000313" key="9">
    <source>
        <dbReference type="Proteomes" id="UP000830343"/>
    </source>
</evidence>
<comment type="function">
    <text evidence="5">One of the proteins that surrounds the polypeptide exit tunnel on the outside of the subunit.</text>
</comment>
<dbReference type="NCBIfam" id="TIGR01079">
    <property type="entry name" value="rplX_bact"/>
    <property type="match status" value="1"/>
</dbReference>
<dbReference type="HAMAP" id="MF_01326_B">
    <property type="entry name" value="Ribosomal_uL24_B"/>
    <property type="match status" value="1"/>
</dbReference>
<name>A0ABY3ZVB0_9STAP</name>
<dbReference type="EMBL" id="CP094348">
    <property type="protein sequence ID" value="UOB20727.1"/>
    <property type="molecule type" value="Genomic_DNA"/>
</dbReference>
<dbReference type="InterPro" id="IPR005824">
    <property type="entry name" value="KOW"/>
</dbReference>
<comment type="subunit">
    <text evidence="5">Part of the 50S ribosomal subunit.</text>
</comment>
<dbReference type="CDD" id="cd06089">
    <property type="entry name" value="KOW_RPL26"/>
    <property type="match status" value="1"/>
</dbReference>
<dbReference type="InterPro" id="IPR057264">
    <property type="entry name" value="Ribosomal_uL24_C"/>
</dbReference>
<dbReference type="Proteomes" id="UP000830343">
    <property type="component" value="Chromosome"/>
</dbReference>
<dbReference type="InterPro" id="IPR014722">
    <property type="entry name" value="Rib_uL2_dom2"/>
</dbReference>
<dbReference type="InterPro" id="IPR041988">
    <property type="entry name" value="Ribosomal_uL24_KOW"/>
</dbReference>
<keyword evidence="9" id="KW-1185">Reference proteome</keyword>
<evidence type="ECO:0000313" key="8">
    <source>
        <dbReference type="EMBL" id="UOB20727.1"/>
    </source>
</evidence>
<dbReference type="InterPro" id="IPR008991">
    <property type="entry name" value="Translation_prot_SH3-like_sf"/>
</dbReference>
<proteinExistence type="inferred from homology"/>
<dbReference type="Pfam" id="PF17136">
    <property type="entry name" value="ribosomal_L24"/>
    <property type="match status" value="1"/>
</dbReference>
<feature type="domain" description="KOW" evidence="7">
    <location>
        <begin position="2"/>
        <end position="29"/>
    </location>
</feature>
<dbReference type="Pfam" id="PF00467">
    <property type="entry name" value="KOW"/>
    <property type="match status" value="1"/>
</dbReference>
<dbReference type="RefSeq" id="WP_224183907.1">
    <property type="nucleotide sequence ID" value="NZ_CP083592.1"/>
</dbReference>
<dbReference type="PROSITE" id="PS01108">
    <property type="entry name" value="RIBOSOMAL_L24"/>
    <property type="match status" value="1"/>
</dbReference>
<evidence type="ECO:0000256" key="4">
    <source>
        <dbReference type="ARBA" id="ARBA00035206"/>
    </source>
</evidence>
<sequence length="102" mass="11149">MHIKKGDKVIVITGKDKGKTGTVIEALPKKDRVVVEGVNIVKKHQKPTQMNPEGGITEFEAAIHVSNVMLLDPKTNKPTRVGTKIEDGKKVRVAKKSGEIIK</sequence>
<reference evidence="8" key="2">
    <citation type="submission" date="2022-04" db="EMBL/GenBank/DDBJ databases">
        <title>Antimicrobial genetic elements in methicillin-resistant Macrococcus armenti.</title>
        <authorList>
            <person name="Keller J.E."/>
            <person name="Schwendener S."/>
            <person name="Pantucek R."/>
            <person name="Perreten V."/>
        </authorList>
    </citation>
    <scope>NUCLEOTIDE SEQUENCE</scope>
    <source>
        <strain evidence="8">CCM 2609</strain>
    </source>
</reference>
<gene>
    <name evidence="5 8" type="primary">rplX</name>
    <name evidence="8" type="ORF">MRZ06_01185</name>
</gene>
<keyword evidence="5" id="KW-0699">rRNA-binding</keyword>
<evidence type="ECO:0000256" key="6">
    <source>
        <dbReference type="RuleBase" id="RU003477"/>
    </source>
</evidence>
<dbReference type="Gene3D" id="2.30.30.30">
    <property type="match status" value="1"/>
</dbReference>
<dbReference type="SUPFAM" id="SSF50104">
    <property type="entry name" value="Translation proteins SH3-like domain"/>
    <property type="match status" value="1"/>
</dbReference>
<dbReference type="GO" id="GO:0005840">
    <property type="term" value="C:ribosome"/>
    <property type="evidence" value="ECO:0007669"/>
    <property type="project" value="UniProtKB-KW"/>
</dbReference>
<evidence type="ECO:0000256" key="1">
    <source>
        <dbReference type="ARBA" id="ARBA00010618"/>
    </source>
</evidence>
<comment type="similarity">
    <text evidence="1 5 6">Belongs to the universal ribosomal protein uL24 family.</text>
</comment>
<keyword evidence="2 5" id="KW-0689">Ribosomal protein</keyword>
<protein>
    <recommendedName>
        <fullName evidence="4 5">Large ribosomal subunit protein uL24</fullName>
    </recommendedName>
</protein>
<evidence type="ECO:0000256" key="5">
    <source>
        <dbReference type="HAMAP-Rule" id="MF_01326"/>
    </source>
</evidence>
<keyword evidence="5" id="KW-0694">RNA-binding</keyword>
<accession>A0ABY3ZVB0</accession>
<evidence type="ECO:0000256" key="2">
    <source>
        <dbReference type="ARBA" id="ARBA00022980"/>
    </source>
</evidence>
<keyword evidence="3 5" id="KW-0687">Ribonucleoprotein</keyword>
<organism evidence="8 9">
    <name type="scientific">Macrococcus armenti</name>
    <dbReference type="NCBI Taxonomy" id="2875764"/>
    <lineage>
        <taxon>Bacteria</taxon>
        <taxon>Bacillati</taxon>
        <taxon>Bacillota</taxon>
        <taxon>Bacilli</taxon>
        <taxon>Bacillales</taxon>
        <taxon>Staphylococcaceae</taxon>
        <taxon>Macrococcus</taxon>
    </lineage>
</organism>
<dbReference type="InterPro" id="IPR003256">
    <property type="entry name" value="Ribosomal_uL24"/>
</dbReference>
<dbReference type="PANTHER" id="PTHR12903">
    <property type="entry name" value="MITOCHONDRIAL RIBOSOMAL PROTEIN L24"/>
    <property type="match status" value="1"/>
</dbReference>
<comment type="function">
    <text evidence="5">One of two assembly initiator proteins, it binds directly to the 5'-end of the 23S rRNA, where it nucleates assembly of the 50S subunit.</text>
</comment>
<dbReference type="InterPro" id="IPR005825">
    <property type="entry name" value="Ribosomal_uL24_CS"/>
</dbReference>
<reference evidence="8" key="1">
    <citation type="submission" date="2022-03" db="EMBL/GenBank/DDBJ databases">
        <authorList>
            <person name="Vrbovska V."/>
            <person name="Kovarovic V."/>
            <person name="Botka T."/>
            <person name="Pantucek R."/>
        </authorList>
    </citation>
    <scope>NUCLEOTIDE SEQUENCE</scope>
    <source>
        <strain evidence="8">CCM 2609</strain>
    </source>
</reference>
<dbReference type="SMART" id="SM00739">
    <property type="entry name" value="KOW"/>
    <property type="match status" value="1"/>
</dbReference>